<proteinExistence type="predicted"/>
<gene>
    <name evidence="1" type="ORF">PFY12_10605</name>
</gene>
<organism evidence="1 2">
    <name type="scientific">Chryseobacterium camelliae</name>
    <dbReference type="NCBI Taxonomy" id="1265445"/>
    <lineage>
        <taxon>Bacteria</taxon>
        <taxon>Pseudomonadati</taxon>
        <taxon>Bacteroidota</taxon>
        <taxon>Flavobacteriia</taxon>
        <taxon>Flavobacteriales</taxon>
        <taxon>Weeksellaceae</taxon>
        <taxon>Chryseobacterium group</taxon>
        <taxon>Chryseobacterium</taxon>
    </lineage>
</organism>
<dbReference type="EMBL" id="CP115859">
    <property type="protein sequence ID" value="WBV59506.1"/>
    <property type="molecule type" value="Genomic_DNA"/>
</dbReference>
<evidence type="ECO:0000313" key="1">
    <source>
        <dbReference type="EMBL" id="WBV59506.1"/>
    </source>
</evidence>
<dbReference type="PROSITE" id="PS51257">
    <property type="entry name" value="PROKAR_LIPOPROTEIN"/>
    <property type="match status" value="1"/>
</dbReference>
<dbReference type="Proteomes" id="UP001210978">
    <property type="component" value="Chromosome"/>
</dbReference>
<accession>A0ABY7QIK2</accession>
<reference evidence="1 2" key="1">
    <citation type="submission" date="2023-01" db="EMBL/GenBank/DDBJ databases">
        <title>Complete genome of Chryseobacterium camelliae VAN22-5A.</title>
        <authorList>
            <person name="Zong G."/>
            <person name="Cao G."/>
        </authorList>
    </citation>
    <scope>NUCLEOTIDE SEQUENCE [LARGE SCALE GENOMIC DNA]</scope>
    <source>
        <strain evidence="1 2">VAN22-5A</strain>
    </source>
</reference>
<protein>
    <recommendedName>
        <fullName evidence="3">Lipoprotein</fullName>
    </recommendedName>
</protein>
<dbReference type="RefSeq" id="WP_271147894.1">
    <property type="nucleotide sequence ID" value="NZ_CP115859.1"/>
</dbReference>
<evidence type="ECO:0000313" key="2">
    <source>
        <dbReference type="Proteomes" id="UP001210978"/>
    </source>
</evidence>
<name>A0ABY7QIK2_9FLAO</name>
<keyword evidence="2" id="KW-1185">Reference proteome</keyword>
<evidence type="ECO:0008006" key="3">
    <source>
        <dbReference type="Google" id="ProtNLM"/>
    </source>
</evidence>
<sequence>MKYYALLFLILFLSCKKQDAIGLPENYVLTEKSISKDCNVFQMRFKEGKYLLKYSLAGSCEGLTAETYIREYISYLEKNYDSLAHKKGYLIFDYYRMKDSMILKDSIVKITERKFNTTVLLAEEHKNTFTLSISDAR</sequence>